<dbReference type="AlphaFoldDB" id="D0MGQ3"/>
<evidence type="ECO:0000313" key="2">
    <source>
        <dbReference type="EMBL" id="ACY49616.1"/>
    </source>
</evidence>
<feature type="transmembrane region" description="Helical" evidence="1">
    <location>
        <begin position="93"/>
        <end position="112"/>
    </location>
</feature>
<keyword evidence="1" id="KW-0472">Membrane</keyword>
<dbReference type="EMBL" id="CP001807">
    <property type="protein sequence ID" value="ACY49616.1"/>
    <property type="molecule type" value="Genomic_DNA"/>
</dbReference>
<evidence type="ECO:0008006" key="4">
    <source>
        <dbReference type="Google" id="ProtNLM"/>
    </source>
</evidence>
<name>D0MGQ3_RHOM4</name>
<feature type="transmembrane region" description="Helical" evidence="1">
    <location>
        <begin position="148"/>
        <end position="168"/>
    </location>
</feature>
<evidence type="ECO:0000313" key="3">
    <source>
        <dbReference type="Proteomes" id="UP000002221"/>
    </source>
</evidence>
<feature type="transmembrane region" description="Helical" evidence="1">
    <location>
        <begin position="212"/>
        <end position="232"/>
    </location>
</feature>
<feature type="transmembrane region" description="Helical" evidence="1">
    <location>
        <begin position="65"/>
        <end position="86"/>
    </location>
</feature>
<dbReference type="KEGG" id="rmr:Rmar_2746"/>
<sequence>MRSPLRDLFDFERPETPGERLFFWLFELFVVLALSGHAWSWAVYLGRMEASLYPTGLARYLDVSLLMEPGVALGVAAVVTVLLLLGLTHRWPLAYLLALLGLHLLYVSRFSLGKTPHGTHLLGLTLLSLALGSLLFRTPLHRRRAAMGFTFFFVGLSYTLAALSKLVATGPGWADGTHLTLWILEKGTDMMARTGAWAPNPVQQLLLAYPELSTILLAGALLLELLAFTVWWRPFRLPILLALVGMHAGIYAAMQIAFHFAALELLLLALPWSRWLDRLLQVQWAARIGRPLLRLAQWCNA</sequence>
<dbReference type="RefSeq" id="WP_012845226.1">
    <property type="nucleotide sequence ID" value="NC_013501.1"/>
</dbReference>
<protein>
    <recommendedName>
        <fullName evidence="4">HTTM domain-containing protein</fullName>
    </recommendedName>
</protein>
<feature type="transmembrane region" description="Helical" evidence="1">
    <location>
        <begin position="21"/>
        <end position="45"/>
    </location>
</feature>
<feature type="transmembrane region" description="Helical" evidence="1">
    <location>
        <begin position="239"/>
        <end position="270"/>
    </location>
</feature>
<dbReference type="STRING" id="518766.Rmar_2746"/>
<keyword evidence="3" id="KW-1185">Reference proteome</keyword>
<keyword evidence="1" id="KW-1133">Transmembrane helix</keyword>
<accession>D0MGQ3</accession>
<dbReference type="OrthoDB" id="1496138at2"/>
<feature type="transmembrane region" description="Helical" evidence="1">
    <location>
        <begin position="118"/>
        <end position="136"/>
    </location>
</feature>
<dbReference type="Proteomes" id="UP000002221">
    <property type="component" value="Chromosome"/>
</dbReference>
<reference evidence="2 3" key="1">
    <citation type="journal article" date="2009" name="Stand. Genomic Sci.">
        <title>Complete genome sequence of Rhodothermus marinus type strain (R-10).</title>
        <authorList>
            <person name="Nolan M."/>
            <person name="Tindall B.J."/>
            <person name="Pomrenke H."/>
            <person name="Lapidus A."/>
            <person name="Copeland A."/>
            <person name="Glavina Del Rio T."/>
            <person name="Lucas S."/>
            <person name="Chen F."/>
            <person name="Tice H."/>
            <person name="Cheng J.F."/>
            <person name="Saunders E."/>
            <person name="Han C."/>
            <person name="Bruce D."/>
            <person name="Goodwin L."/>
            <person name="Chain P."/>
            <person name="Pitluck S."/>
            <person name="Ovchinikova G."/>
            <person name="Pati A."/>
            <person name="Ivanova N."/>
            <person name="Mavromatis K."/>
            <person name="Chen A."/>
            <person name="Palaniappan K."/>
            <person name="Land M."/>
            <person name="Hauser L."/>
            <person name="Chang Y.J."/>
            <person name="Jeffries C.D."/>
            <person name="Brettin T."/>
            <person name="Goker M."/>
            <person name="Bristow J."/>
            <person name="Eisen J.A."/>
            <person name="Markowitz V."/>
            <person name="Hugenholtz P."/>
            <person name="Kyrpides N.C."/>
            <person name="Klenk H.P."/>
            <person name="Detter J.C."/>
        </authorList>
    </citation>
    <scope>NUCLEOTIDE SEQUENCE [LARGE SCALE GENOMIC DNA]</scope>
    <source>
        <strain evidence="3">ATCC 43812 / DSM 4252 / R-10</strain>
    </source>
</reference>
<proteinExistence type="predicted"/>
<dbReference type="HOGENOM" id="CLU_933487_0_0_10"/>
<dbReference type="eggNOG" id="ENOG5033W8R">
    <property type="taxonomic scope" value="Bacteria"/>
</dbReference>
<gene>
    <name evidence="2" type="ordered locus">Rmar_2746</name>
</gene>
<evidence type="ECO:0000256" key="1">
    <source>
        <dbReference type="SAM" id="Phobius"/>
    </source>
</evidence>
<organism evidence="2 3">
    <name type="scientific">Rhodothermus marinus (strain ATCC 43812 / DSM 4252 / R-10)</name>
    <name type="common">Rhodothermus obamensis</name>
    <dbReference type="NCBI Taxonomy" id="518766"/>
    <lineage>
        <taxon>Bacteria</taxon>
        <taxon>Pseudomonadati</taxon>
        <taxon>Rhodothermota</taxon>
        <taxon>Rhodothermia</taxon>
        <taxon>Rhodothermales</taxon>
        <taxon>Rhodothermaceae</taxon>
        <taxon>Rhodothermus</taxon>
    </lineage>
</organism>
<keyword evidence="1" id="KW-0812">Transmembrane</keyword>